<accession>A0A3A9ZTH0</accession>
<reference evidence="7 8" key="1">
    <citation type="journal article" date="2015" name="Int. J. Syst. Evol. Microbiol.">
        <title>Micromonospora costi sp. nov., isolated from a leaf of Costus speciosus.</title>
        <authorList>
            <person name="Thawai C."/>
        </authorList>
    </citation>
    <scope>NUCLEOTIDE SEQUENCE [LARGE SCALE GENOMIC DNA]</scope>
    <source>
        <strain evidence="7 8">CS1-12</strain>
    </source>
</reference>
<dbReference type="PANTHER" id="PTHR32305">
    <property type="match status" value="1"/>
</dbReference>
<dbReference type="Gene3D" id="3.90.210.10">
    <property type="entry name" value="Heat-Labile Enterotoxin, subunit A"/>
    <property type="match status" value="1"/>
</dbReference>
<evidence type="ECO:0000259" key="5">
    <source>
        <dbReference type="Pfam" id="PF21725"/>
    </source>
</evidence>
<evidence type="ECO:0000259" key="4">
    <source>
        <dbReference type="Pfam" id="PF20148"/>
    </source>
</evidence>
<evidence type="ECO:0000256" key="2">
    <source>
        <dbReference type="SAM" id="Coils"/>
    </source>
</evidence>
<dbReference type="InterPro" id="IPR045351">
    <property type="entry name" value="DUF6531"/>
</dbReference>
<comment type="caution">
    <text evidence="7">The sequence shown here is derived from an EMBL/GenBank/DDBJ whole genome shotgun (WGS) entry which is preliminary data.</text>
</comment>
<name>A0A3A9ZTH0_9ACTN</name>
<feature type="region of interest" description="Disordered" evidence="3">
    <location>
        <begin position="1545"/>
        <end position="1569"/>
    </location>
</feature>
<keyword evidence="2" id="KW-0175">Coiled coil</keyword>
<dbReference type="InterPro" id="IPR006530">
    <property type="entry name" value="YD"/>
</dbReference>
<feature type="region of interest" description="Disordered" evidence="3">
    <location>
        <begin position="1310"/>
        <end position="1368"/>
    </location>
</feature>
<dbReference type="RefSeq" id="WP_120782997.1">
    <property type="nucleotide sequence ID" value="NZ_RBAN01000007.1"/>
</dbReference>
<dbReference type="OrthoDB" id="4981820at2"/>
<dbReference type="Gene3D" id="2.180.10.10">
    <property type="entry name" value="RHS repeat-associated core"/>
    <property type="match status" value="2"/>
</dbReference>
<dbReference type="EMBL" id="RBAN01000007">
    <property type="protein sequence ID" value="RKN51572.1"/>
    <property type="molecule type" value="Genomic_DNA"/>
</dbReference>
<dbReference type="InterPro" id="IPR031325">
    <property type="entry name" value="RHS_repeat"/>
</dbReference>
<dbReference type="InterPro" id="IPR049082">
    <property type="entry name" value="T7SS_signal"/>
</dbReference>
<dbReference type="NCBIfam" id="TIGR03696">
    <property type="entry name" value="Rhs_assc_core"/>
    <property type="match status" value="1"/>
</dbReference>
<dbReference type="InterPro" id="IPR050708">
    <property type="entry name" value="T6SS_VgrG/RHS"/>
</dbReference>
<feature type="domain" description="Putative T7SS secretion signal" evidence="5">
    <location>
        <begin position="19"/>
        <end position="200"/>
    </location>
</feature>
<dbReference type="PANTHER" id="PTHR32305:SF15">
    <property type="entry name" value="PROTEIN RHSA-RELATED"/>
    <property type="match status" value="1"/>
</dbReference>
<dbReference type="Pfam" id="PF20148">
    <property type="entry name" value="DUF6531"/>
    <property type="match status" value="1"/>
</dbReference>
<evidence type="ECO:0000256" key="1">
    <source>
        <dbReference type="ARBA" id="ARBA00022737"/>
    </source>
</evidence>
<evidence type="ECO:0000313" key="7">
    <source>
        <dbReference type="EMBL" id="RKN51572.1"/>
    </source>
</evidence>
<dbReference type="Proteomes" id="UP000279968">
    <property type="component" value="Unassembled WGS sequence"/>
</dbReference>
<evidence type="ECO:0000313" key="8">
    <source>
        <dbReference type="Proteomes" id="UP000279968"/>
    </source>
</evidence>
<evidence type="ECO:0008006" key="9">
    <source>
        <dbReference type="Google" id="ProtNLM"/>
    </source>
</evidence>
<keyword evidence="1" id="KW-0677">Repeat</keyword>
<keyword evidence="8" id="KW-1185">Reference proteome</keyword>
<feature type="domain" description="Teneurin-like YD-shell" evidence="6">
    <location>
        <begin position="477"/>
        <end position="585"/>
    </location>
</feature>
<evidence type="ECO:0000256" key="3">
    <source>
        <dbReference type="SAM" id="MobiDB-lite"/>
    </source>
</evidence>
<feature type="region of interest" description="Disordered" evidence="3">
    <location>
        <begin position="319"/>
        <end position="343"/>
    </location>
</feature>
<protein>
    <recommendedName>
        <fullName evidence="9">Type IV secretion protein Rhs</fullName>
    </recommendedName>
</protein>
<feature type="coiled-coil region" evidence="2">
    <location>
        <begin position="145"/>
        <end position="172"/>
    </location>
</feature>
<dbReference type="Pfam" id="PF25023">
    <property type="entry name" value="TEN_YD-shell"/>
    <property type="match status" value="2"/>
</dbReference>
<proteinExistence type="predicted"/>
<sequence>MARPGDAEWSVLELDSDPVPGDPESFEEITRAYQELARTTQEAHDLLAGGGQIDVGQGKAMEAFKDLIGKLPPRLDTMAHSYAAAADAYLRYLPSLEEAQTMSLRALDQARQASGDQGAAQAALSSAQAALTALTGDTDAAKAAKDKADDDVTAAQNRADDARQALDQAKSLLGQATALRDQAAHAAAETLRHLAKDAPQRSLWEKIAEAFHAFIEFLRSTVIEWITTVLDVLSVIASFIFPPLGEAIGLLSGAIDLASAVLGGNPAEIGLAAGGMALGLIPGGRAGALFMKFAAKGGKALGLAGDGVKGATRGLNGGGGKTIGGGLPGKGAGANRPPVPKDTSLSIDVRKCVTDPVDVATGEMVLSQIDLDLPAPMPMVLERTHLSTYRAGGWFGPSWASTLDQRLEFDAQGVCYFGPDGTILVYPPLQAGDTVLPEEGPRWPLTVHADGTAVVTDPLAGRSTLFLLSGAVGRLALVADRKGNRLEVTRDAQHAPVALRHADGQWIAVTTSDNRITALHRTEPGGRPTSLIAAYRYDEQGRLVEVDNASGQPMRFSYDDAGRVVGWQDRNGVEYRYMYDADGRCVRTEGADGFLNGTLVYDLDQRITTYTDSLGHVTIYRFDEAHHVVAETDPLGNTTRFEWGRYNQLLSRTDPLGRTTRYEYDDAGALRRMIRPDGTEARVTAVGAAATITVRAGERTLTRSYPTAPDPAAGPVGVAEPFDYDRLRADDPVRDTALAGSQAHRIGARGQLDRVRYDDEGNPVERIDAAGHVTRTEYGPFDLVLATVDAAGARTGYEYDAELRLTRVTDPRGLEWRYTYDPAGRLVEEVDFNGRVRRYDYDAAGQLIRSTNGLGEATEYEHDLLGNVVERRTVSGTTRYRYDAVGRLVAAENADAELVIERDEAGRVVAHTTNGRTLSFRYDDRTGARRRRTPNGSESVWAYDPFGNLDSLVTAGHTLGFRHDGQGRELRRSLDGRVVLEQTFGTDRQLAAQVLPGLRQRRFDYRADGLLAGIDEDATGRVDFTLDEAGRVLAVRGAGRVEDYRYDATGNLTSARVSGLPFAGELRYDGNLVTEAGGVRYRYDAQGRMVSRTLTDPAGGDRTWHFEWDAHDRLVGVRTPDGDRWRYRYDPLGRRIAKQRLVGGDDTAPVEQVDFVWDGSLLVEQAHTDEYGRTRVTTWEYHPDEQRPVAQTVRDERDEVGERFYAIVTDLVGTPTDLVDADGELAWRNDASLWGAVPGGDASGVIPLRFPGQYLDEETGLHYNVYRYYDPISGRYVSQDPLGLAPAPDPASYVPNPYAAADPLGLTCTAGSASKTPGSPGGGNDARSLPDTGPVPGPSNANPFAQVRPQPVANPPKPGILFHGSEVGPKDVKDGRVIGIFETGLKSDATRNGKTPHFNLPDHMHNSRGSGFVSTTGNPNVALQFVRPSLTDNGYKVLRPGPKPTGFFGGAPKQYEKHEGWIYAIDTRDVPMVHAPTQMEAPATKDAFEKTPLGDKKYQDEWAAIGDIPPEKIIGAYRVDHHYNATGVMKDGFANVRIDHHPDEGFQMNVREDNGRYVDPDKIKAGAAS</sequence>
<dbReference type="NCBIfam" id="TIGR01643">
    <property type="entry name" value="YD_repeat_2x"/>
    <property type="match status" value="10"/>
</dbReference>
<feature type="compositionally biased region" description="Gly residues" evidence="3">
    <location>
        <begin position="319"/>
        <end position="332"/>
    </location>
</feature>
<dbReference type="InterPro" id="IPR022385">
    <property type="entry name" value="Rhs_assc_core"/>
</dbReference>
<feature type="region of interest" description="Disordered" evidence="3">
    <location>
        <begin position="1"/>
        <end position="23"/>
    </location>
</feature>
<dbReference type="Pfam" id="PF21725">
    <property type="entry name" value="T7SS_signal"/>
    <property type="match status" value="1"/>
</dbReference>
<gene>
    <name evidence="7" type="ORF">D7193_29970</name>
</gene>
<dbReference type="SUPFAM" id="SSF56399">
    <property type="entry name" value="ADP-ribosylation"/>
    <property type="match status" value="1"/>
</dbReference>
<dbReference type="Pfam" id="PF05593">
    <property type="entry name" value="RHS_repeat"/>
    <property type="match status" value="5"/>
</dbReference>
<dbReference type="SUPFAM" id="SSF69304">
    <property type="entry name" value="Tricorn protease N-terminal domain"/>
    <property type="match status" value="1"/>
</dbReference>
<evidence type="ECO:0000259" key="6">
    <source>
        <dbReference type="Pfam" id="PF25023"/>
    </source>
</evidence>
<feature type="domain" description="Teneurin-like YD-shell" evidence="6">
    <location>
        <begin position="1021"/>
        <end position="1280"/>
    </location>
</feature>
<organism evidence="7 8">
    <name type="scientific">Micromonospora costi</name>
    <dbReference type="NCBI Taxonomy" id="1530042"/>
    <lineage>
        <taxon>Bacteria</taxon>
        <taxon>Bacillati</taxon>
        <taxon>Actinomycetota</taxon>
        <taxon>Actinomycetes</taxon>
        <taxon>Micromonosporales</taxon>
        <taxon>Micromonosporaceae</taxon>
        <taxon>Micromonospora</taxon>
    </lineage>
</organism>
<feature type="domain" description="DUF6531" evidence="4">
    <location>
        <begin position="355"/>
        <end position="426"/>
    </location>
</feature>
<dbReference type="InterPro" id="IPR056823">
    <property type="entry name" value="TEN-like_YD-shell"/>
</dbReference>